<dbReference type="Proteomes" id="UP001240236">
    <property type="component" value="Unassembled WGS sequence"/>
</dbReference>
<dbReference type="SUPFAM" id="SSF52172">
    <property type="entry name" value="CheY-like"/>
    <property type="match status" value="1"/>
</dbReference>
<dbReference type="Gene3D" id="1.10.10.10">
    <property type="entry name" value="Winged helix-like DNA-binding domain superfamily/Winged helix DNA-binding domain"/>
    <property type="match status" value="1"/>
</dbReference>
<dbReference type="GO" id="GO:0000156">
    <property type="term" value="F:phosphorelay response regulator activity"/>
    <property type="evidence" value="ECO:0007669"/>
    <property type="project" value="TreeGrafter"/>
</dbReference>
<comment type="caution">
    <text evidence="6">The sequence shown here is derived from an EMBL/GenBank/DDBJ whole genome shotgun (WGS) entry which is preliminary data.</text>
</comment>
<dbReference type="GO" id="GO:0000976">
    <property type="term" value="F:transcription cis-regulatory region binding"/>
    <property type="evidence" value="ECO:0007669"/>
    <property type="project" value="TreeGrafter"/>
</dbReference>
<dbReference type="InterPro" id="IPR001867">
    <property type="entry name" value="OmpR/PhoB-type_DNA-bd"/>
</dbReference>
<dbReference type="AlphaFoldDB" id="A0AAE3W5N8"/>
<evidence type="ECO:0000259" key="4">
    <source>
        <dbReference type="PROSITE" id="PS50110"/>
    </source>
</evidence>
<evidence type="ECO:0000256" key="1">
    <source>
        <dbReference type="ARBA" id="ARBA00023125"/>
    </source>
</evidence>
<sequence length="220" mass="24368">MRILVVEDDPDLRFAVVSALRSAGMAVDEAGHWVQADLELSVNEYDCMVLDRMLPDGDTVTHLRQRREQGCAVPALFLTALDELADRVAGFEAGADDYLPKPFAIEELVVRVRALCRRNARTMPAVQRVGGLSVDTARREARRDGVLLTLTPKEFGVLEALVTRHPAAVSRSALREHCWDEFTDPNSNVVDVVIAQLRRKLGDPPVIETVRGVGYRVAAR</sequence>
<feature type="modified residue" description="4-aspartylphosphate" evidence="2">
    <location>
        <position position="51"/>
    </location>
</feature>
<proteinExistence type="predicted"/>
<dbReference type="Gene3D" id="6.10.250.690">
    <property type="match status" value="1"/>
</dbReference>
<feature type="domain" description="Response regulatory" evidence="4">
    <location>
        <begin position="2"/>
        <end position="116"/>
    </location>
</feature>
<dbReference type="Pfam" id="PF00486">
    <property type="entry name" value="Trans_reg_C"/>
    <property type="match status" value="1"/>
</dbReference>
<dbReference type="PANTHER" id="PTHR48111:SF36">
    <property type="entry name" value="TRANSCRIPTIONAL REGULATORY PROTEIN CUTR"/>
    <property type="match status" value="1"/>
</dbReference>
<keyword evidence="2" id="KW-0597">Phosphoprotein</keyword>
<evidence type="ECO:0000259" key="5">
    <source>
        <dbReference type="PROSITE" id="PS51755"/>
    </source>
</evidence>
<dbReference type="EMBL" id="JAUSUZ010000001">
    <property type="protein sequence ID" value="MDQ0369939.1"/>
    <property type="molecule type" value="Genomic_DNA"/>
</dbReference>
<dbReference type="RefSeq" id="WP_307245541.1">
    <property type="nucleotide sequence ID" value="NZ_JAUSUZ010000001.1"/>
</dbReference>
<keyword evidence="1 3" id="KW-0238">DNA-binding</keyword>
<dbReference type="InterPro" id="IPR001789">
    <property type="entry name" value="Sig_transdc_resp-reg_receiver"/>
</dbReference>
<organism evidence="6 7">
    <name type="scientific">Catenuloplanes indicus</name>
    <dbReference type="NCBI Taxonomy" id="137267"/>
    <lineage>
        <taxon>Bacteria</taxon>
        <taxon>Bacillati</taxon>
        <taxon>Actinomycetota</taxon>
        <taxon>Actinomycetes</taxon>
        <taxon>Micromonosporales</taxon>
        <taxon>Micromonosporaceae</taxon>
        <taxon>Catenuloplanes</taxon>
    </lineage>
</organism>
<feature type="domain" description="OmpR/PhoB-type" evidence="5">
    <location>
        <begin position="124"/>
        <end position="219"/>
    </location>
</feature>
<dbReference type="PROSITE" id="PS50110">
    <property type="entry name" value="RESPONSE_REGULATORY"/>
    <property type="match status" value="1"/>
</dbReference>
<accession>A0AAE3W5N8</accession>
<dbReference type="PANTHER" id="PTHR48111">
    <property type="entry name" value="REGULATOR OF RPOS"/>
    <property type="match status" value="1"/>
</dbReference>
<dbReference type="GO" id="GO:0005829">
    <property type="term" value="C:cytosol"/>
    <property type="evidence" value="ECO:0007669"/>
    <property type="project" value="TreeGrafter"/>
</dbReference>
<reference evidence="6 7" key="1">
    <citation type="submission" date="2023-07" db="EMBL/GenBank/DDBJ databases">
        <title>Sequencing the genomes of 1000 actinobacteria strains.</title>
        <authorList>
            <person name="Klenk H.-P."/>
        </authorList>
    </citation>
    <scope>NUCLEOTIDE SEQUENCE [LARGE SCALE GENOMIC DNA]</scope>
    <source>
        <strain evidence="6 7">DSM 44709</strain>
    </source>
</reference>
<dbReference type="SMART" id="SM00448">
    <property type="entry name" value="REC"/>
    <property type="match status" value="1"/>
</dbReference>
<dbReference type="InterPro" id="IPR036388">
    <property type="entry name" value="WH-like_DNA-bd_sf"/>
</dbReference>
<feature type="DNA-binding region" description="OmpR/PhoB-type" evidence="3">
    <location>
        <begin position="124"/>
        <end position="219"/>
    </location>
</feature>
<dbReference type="PROSITE" id="PS51755">
    <property type="entry name" value="OMPR_PHOB"/>
    <property type="match status" value="1"/>
</dbReference>
<dbReference type="CDD" id="cd00383">
    <property type="entry name" value="trans_reg_C"/>
    <property type="match status" value="1"/>
</dbReference>
<dbReference type="InterPro" id="IPR011006">
    <property type="entry name" value="CheY-like_superfamily"/>
</dbReference>
<protein>
    <submittedName>
        <fullName evidence="6">DNA-binding response OmpR family regulator</fullName>
    </submittedName>
</protein>
<dbReference type="SMART" id="SM00862">
    <property type="entry name" value="Trans_reg_C"/>
    <property type="match status" value="1"/>
</dbReference>
<dbReference type="Gene3D" id="3.40.50.2300">
    <property type="match status" value="1"/>
</dbReference>
<evidence type="ECO:0000313" key="7">
    <source>
        <dbReference type="Proteomes" id="UP001240236"/>
    </source>
</evidence>
<gene>
    <name evidence="6" type="ORF">J2S42_006608</name>
</gene>
<dbReference type="GO" id="GO:0032993">
    <property type="term" value="C:protein-DNA complex"/>
    <property type="evidence" value="ECO:0007669"/>
    <property type="project" value="TreeGrafter"/>
</dbReference>
<dbReference type="Pfam" id="PF00072">
    <property type="entry name" value="Response_reg"/>
    <property type="match status" value="1"/>
</dbReference>
<keyword evidence="7" id="KW-1185">Reference proteome</keyword>
<evidence type="ECO:0000313" key="6">
    <source>
        <dbReference type="EMBL" id="MDQ0369939.1"/>
    </source>
</evidence>
<dbReference type="GO" id="GO:0006355">
    <property type="term" value="P:regulation of DNA-templated transcription"/>
    <property type="evidence" value="ECO:0007669"/>
    <property type="project" value="InterPro"/>
</dbReference>
<dbReference type="InterPro" id="IPR039420">
    <property type="entry name" value="WalR-like"/>
</dbReference>
<name>A0AAE3W5N8_9ACTN</name>
<evidence type="ECO:0000256" key="2">
    <source>
        <dbReference type="PROSITE-ProRule" id="PRU00169"/>
    </source>
</evidence>
<evidence type="ECO:0000256" key="3">
    <source>
        <dbReference type="PROSITE-ProRule" id="PRU01091"/>
    </source>
</evidence>